<dbReference type="SUPFAM" id="SSF55073">
    <property type="entry name" value="Nucleotide cyclase"/>
    <property type="match status" value="1"/>
</dbReference>
<dbReference type="CDD" id="cd01948">
    <property type="entry name" value="EAL"/>
    <property type="match status" value="1"/>
</dbReference>
<protein>
    <submittedName>
        <fullName evidence="5">Diguanylate cyclase (GGDEF)-like protein</fullName>
    </submittedName>
</protein>
<evidence type="ECO:0000313" key="6">
    <source>
        <dbReference type="Proteomes" id="UP000295707"/>
    </source>
</evidence>
<dbReference type="PANTHER" id="PTHR44757">
    <property type="entry name" value="DIGUANYLATE CYCLASE DGCP"/>
    <property type="match status" value="1"/>
</dbReference>
<feature type="coiled-coil region" evidence="2">
    <location>
        <begin position="187"/>
        <end position="221"/>
    </location>
</feature>
<dbReference type="EMBL" id="SMFX01000001">
    <property type="protein sequence ID" value="TCK18404.1"/>
    <property type="molecule type" value="Genomic_DNA"/>
</dbReference>
<dbReference type="InterPro" id="IPR052155">
    <property type="entry name" value="Biofilm_reg_signaling"/>
</dbReference>
<dbReference type="InterPro" id="IPR000160">
    <property type="entry name" value="GGDEF_dom"/>
</dbReference>
<dbReference type="CDD" id="cd01949">
    <property type="entry name" value="GGDEF"/>
    <property type="match status" value="1"/>
</dbReference>
<dbReference type="SMART" id="SM00052">
    <property type="entry name" value="EAL"/>
    <property type="match status" value="1"/>
</dbReference>
<dbReference type="NCBIfam" id="TIGR00254">
    <property type="entry name" value="GGDEF"/>
    <property type="match status" value="1"/>
</dbReference>
<dbReference type="RefSeq" id="WP_132972208.1">
    <property type="nucleotide sequence ID" value="NZ_SMFX01000001.1"/>
</dbReference>
<dbReference type="InterPro" id="IPR035919">
    <property type="entry name" value="EAL_sf"/>
</dbReference>
<dbReference type="FunFam" id="3.30.70.270:FF:000001">
    <property type="entry name" value="Diguanylate cyclase domain protein"/>
    <property type="match status" value="1"/>
</dbReference>
<dbReference type="SUPFAM" id="SSF55781">
    <property type="entry name" value="GAF domain-like"/>
    <property type="match status" value="1"/>
</dbReference>
<name>A0A4R1H963_9GAMM</name>
<comment type="cofactor">
    <cofactor evidence="1">
        <name>Mg(2+)</name>
        <dbReference type="ChEBI" id="CHEBI:18420"/>
    </cofactor>
</comment>
<dbReference type="Pfam" id="PF01590">
    <property type="entry name" value="GAF"/>
    <property type="match status" value="1"/>
</dbReference>
<comment type="caution">
    <text evidence="5">The sequence shown here is derived from an EMBL/GenBank/DDBJ whole genome shotgun (WGS) entry which is preliminary data.</text>
</comment>
<dbReference type="Gene3D" id="3.30.450.40">
    <property type="match status" value="1"/>
</dbReference>
<dbReference type="Pfam" id="PF00990">
    <property type="entry name" value="GGDEF"/>
    <property type="match status" value="1"/>
</dbReference>
<dbReference type="InterPro" id="IPR043128">
    <property type="entry name" value="Rev_trsase/Diguanyl_cyclase"/>
</dbReference>
<dbReference type="OrthoDB" id="9176779at2"/>
<gene>
    <name evidence="5" type="ORF">DFR30_1682</name>
</gene>
<dbReference type="GO" id="GO:0003824">
    <property type="term" value="F:catalytic activity"/>
    <property type="evidence" value="ECO:0007669"/>
    <property type="project" value="UniProtKB-ARBA"/>
</dbReference>
<dbReference type="Proteomes" id="UP000295707">
    <property type="component" value="Unassembled WGS sequence"/>
</dbReference>
<evidence type="ECO:0000256" key="2">
    <source>
        <dbReference type="SAM" id="Coils"/>
    </source>
</evidence>
<dbReference type="PROSITE" id="PS50883">
    <property type="entry name" value="EAL"/>
    <property type="match status" value="1"/>
</dbReference>
<dbReference type="Pfam" id="PF00563">
    <property type="entry name" value="EAL"/>
    <property type="match status" value="1"/>
</dbReference>
<dbReference type="InterPro" id="IPR029787">
    <property type="entry name" value="Nucleotide_cyclase"/>
</dbReference>
<evidence type="ECO:0000256" key="1">
    <source>
        <dbReference type="ARBA" id="ARBA00001946"/>
    </source>
</evidence>
<dbReference type="Gene3D" id="3.30.70.270">
    <property type="match status" value="1"/>
</dbReference>
<dbReference type="SMART" id="SM00267">
    <property type="entry name" value="GGDEF"/>
    <property type="match status" value="1"/>
</dbReference>
<dbReference type="InterPro" id="IPR003018">
    <property type="entry name" value="GAF"/>
</dbReference>
<sequence length="655" mass="73979">MRPQVDSNTRNRIRELEDLLHQKEAELALLTEISEIVASEDGRDTAFVVIAERARTLLGAKTVTIPLLSTDQTSYTYRAAAGQNAEELTGAELPIEVGLCGWVLRNQKPWWRGTLDDLEENERNYWEKQAGNIILVPLVGKRRFLGGIAAIDKMDGSSFTEQDLGLLAMFSRQVGFAVENAMYLEELQTATEHMETYRIQLEQSNRQLLRTNEELEHLALHDPLTGLPNRSLVVDRMQQAILNARRNQEPMALLMLDLDHFKEVNDTLGHLVGDKLLTRVGERFQSSLREPDTLGRLGGDEFAIVLPQASQEDARIVAEKLQDALRRPVDIEQNSFSVAASIGIAVYPEHGPDPSSLLRSADIAMYVAKRARNEFAIYKPEFDTYNPDHLSLLRDLREAIRRGSITAAFQPKLDLRSGIIVGVEALARWHHPERGDIPPYEFIPILEQTGLIKPFTLQILEKAVDYCAQCRQRNMEFSVAVNLSMHNLRDDKLPEQISEIINRYDFDHRQLVLEITESAIMHDPEHSLGILGQLDEMGLKLSVDDFGTGYSSLTYLKRLPVSQLKIDRSFVKDLITDEDDAMIVRSTIELAHNLGLDTVAEGVEDEQTLEHLRALNCDMAQGFLISRPLSPDNFFRFLASSPWAARSKRPEPESG</sequence>
<keyword evidence="6" id="KW-1185">Reference proteome</keyword>
<dbReference type="Gene3D" id="3.20.20.450">
    <property type="entry name" value="EAL domain"/>
    <property type="match status" value="1"/>
</dbReference>
<accession>A0A4R1H963</accession>
<dbReference type="PANTHER" id="PTHR44757:SF2">
    <property type="entry name" value="BIOFILM ARCHITECTURE MAINTENANCE PROTEIN MBAA"/>
    <property type="match status" value="1"/>
</dbReference>
<evidence type="ECO:0000313" key="5">
    <source>
        <dbReference type="EMBL" id="TCK18404.1"/>
    </source>
</evidence>
<dbReference type="PROSITE" id="PS50887">
    <property type="entry name" value="GGDEF"/>
    <property type="match status" value="1"/>
</dbReference>
<evidence type="ECO:0000259" key="3">
    <source>
        <dbReference type="PROSITE" id="PS50883"/>
    </source>
</evidence>
<dbReference type="SMART" id="SM00065">
    <property type="entry name" value="GAF"/>
    <property type="match status" value="1"/>
</dbReference>
<evidence type="ECO:0000259" key="4">
    <source>
        <dbReference type="PROSITE" id="PS50887"/>
    </source>
</evidence>
<dbReference type="SUPFAM" id="SSF141868">
    <property type="entry name" value="EAL domain-like"/>
    <property type="match status" value="1"/>
</dbReference>
<dbReference type="AlphaFoldDB" id="A0A4R1H963"/>
<feature type="domain" description="GGDEF" evidence="4">
    <location>
        <begin position="249"/>
        <end position="380"/>
    </location>
</feature>
<keyword evidence="2" id="KW-0175">Coiled coil</keyword>
<proteinExistence type="predicted"/>
<feature type="domain" description="EAL" evidence="3">
    <location>
        <begin position="389"/>
        <end position="642"/>
    </location>
</feature>
<dbReference type="InterPro" id="IPR001633">
    <property type="entry name" value="EAL_dom"/>
</dbReference>
<dbReference type="InterPro" id="IPR029016">
    <property type="entry name" value="GAF-like_dom_sf"/>
</dbReference>
<feature type="coiled-coil region" evidence="2">
    <location>
        <begin position="6"/>
        <end position="33"/>
    </location>
</feature>
<reference evidence="5 6" key="1">
    <citation type="submission" date="2019-03" db="EMBL/GenBank/DDBJ databases">
        <title>Genomic Encyclopedia of Type Strains, Phase IV (KMG-IV): sequencing the most valuable type-strain genomes for metagenomic binning, comparative biology and taxonomic classification.</title>
        <authorList>
            <person name="Goeker M."/>
        </authorList>
    </citation>
    <scope>NUCLEOTIDE SEQUENCE [LARGE SCALE GENOMIC DNA]</scope>
    <source>
        <strain evidence="5 6">DSM 19610</strain>
    </source>
</reference>
<organism evidence="5 6">
    <name type="scientific">Thiogranum longum</name>
    <dbReference type="NCBI Taxonomy" id="1537524"/>
    <lineage>
        <taxon>Bacteria</taxon>
        <taxon>Pseudomonadati</taxon>
        <taxon>Pseudomonadota</taxon>
        <taxon>Gammaproteobacteria</taxon>
        <taxon>Chromatiales</taxon>
        <taxon>Ectothiorhodospiraceae</taxon>
        <taxon>Thiogranum</taxon>
    </lineage>
</organism>